<organism evidence="2 3">
    <name type="scientific">Cannabis sativa</name>
    <name type="common">Hemp</name>
    <name type="synonym">Marijuana</name>
    <dbReference type="NCBI Taxonomy" id="3483"/>
    <lineage>
        <taxon>Eukaryota</taxon>
        <taxon>Viridiplantae</taxon>
        <taxon>Streptophyta</taxon>
        <taxon>Embryophyta</taxon>
        <taxon>Tracheophyta</taxon>
        <taxon>Spermatophyta</taxon>
        <taxon>Magnoliopsida</taxon>
        <taxon>eudicotyledons</taxon>
        <taxon>Gunneridae</taxon>
        <taxon>Pentapetalae</taxon>
        <taxon>rosids</taxon>
        <taxon>fabids</taxon>
        <taxon>Rosales</taxon>
        <taxon>Cannabaceae</taxon>
        <taxon>Cannabis</taxon>
    </lineage>
</organism>
<sequence>MERTMRGSRRSGEVEEQRRSGDPSLLRRERKRLDPPLTGSTMRQSAAELVW</sequence>
<dbReference type="AlphaFoldDB" id="A0A803QS49"/>
<dbReference type="Gramene" id="evm.model.ctgX24.3">
    <property type="protein sequence ID" value="cds.evm.model.ctgX24.3"/>
    <property type="gene ID" value="evm.TU.ctgX24.3"/>
</dbReference>
<protein>
    <submittedName>
        <fullName evidence="2">Uncharacterized protein</fullName>
    </submittedName>
</protein>
<evidence type="ECO:0000313" key="3">
    <source>
        <dbReference type="Proteomes" id="UP000596661"/>
    </source>
</evidence>
<keyword evidence="3" id="KW-1185">Reference proteome</keyword>
<accession>A0A803QS49</accession>
<feature type="compositionally biased region" description="Basic and acidic residues" evidence="1">
    <location>
        <begin position="1"/>
        <end position="34"/>
    </location>
</feature>
<evidence type="ECO:0000313" key="2">
    <source>
        <dbReference type="EnsemblPlants" id="cds.evm.model.ctgX24.3"/>
    </source>
</evidence>
<evidence type="ECO:0000256" key="1">
    <source>
        <dbReference type="SAM" id="MobiDB-lite"/>
    </source>
</evidence>
<feature type="region of interest" description="Disordered" evidence="1">
    <location>
        <begin position="1"/>
        <end position="51"/>
    </location>
</feature>
<dbReference type="EnsemblPlants" id="evm.model.ctgX24.3">
    <property type="protein sequence ID" value="cds.evm.model.ctgX24.3"/>
    <property type="gene ID" value="evm.TU.ctgX24.3"/>
</dbReference>
<proteinExistence type="predicted"/>
<dbReference type="Proteomes" id="UP000596661">
    <property type="component" value="Unassembled WGS sequence"/>
</dbReference>
<name>A0A803QS49_CANSA</name>
<reference evidence="2" key="1">
    <citation type="submission" date="2021-03" db="UniProtKB">
        <authorList>
            <consortium name="EnsemblPlants"/>
        </authorList>
    </citation>
    <scope>IDENTIFICATION</scope>
</reference>